<feature type="domain" description="Peptidase M61 N-terminal" evidence="2">
    <location>
        <begin position="2"/>
        <end position="164"/>
    </location>
</feature>
<comment type="caution">
    <text evidence="3">The sequence shown here is derived from an EMBL/GenBank/DDBJ whole genome shotgun (WGS) entry which is preliminary data.</text>
</comment>
<gene>
    <name evidence="3" type="ORF">ACFPFU_03065</name>
</gene>
<dbReference type="InterPro" id="IPR040756">
    <property type="entry name" value="Peptidase_M61_N"/>
</dbReference>
<evidence type="ECO:0000313" key="3">
    <source>
        <dbReference type="EMBL" id="MFC4870652.1"/>
    </source>
</evidence>
<dbReference type="PIRSF" id="PIRSF016493">
    <property type="entry name" value="Glycyl_aminpptds"/>
    <property type="match status" value="1"/>
</dbReference>
<reference evidence="4" key="1">
    <citation type="journal article" date="2019" name="Int. J. Syst. Evol. Microbiol.">
        <title>The Global Catalogue of Microorganisms (GCM) 10K type strain sequencing project: providing services to taxonomists for standard genome sequencing and annotation.</title>
        <authorList>
            <consortium name="The Broad Institute Genomics Platform"/>
            <consortium name="The Broad Institute Genome Sequencing Center for Infectious Disease"/>
            <person name="Wu L."/>
            <person name="Ma J."/>
        </authorList>
    </citation>
    <scope>NUCLEOTIDE SEQUENCE [LARGE SCALE GENOMIC DNA]</scope>
    <source>
        <strain evidence="4">CGMCC 4.7466</strain>
    </source>
</reference>
<dbReference type="InterPro" id="IPR007963">
    <property type="entry name" value="Peptidase_M61_catalytic"/>
</dbReference>
<feature type="domain" description="Peptidase M61 catalytic" evidence="1">
    <location>
        <begin position="257"/>
        <end position="371"/>
    </location>
</feature>
<evidence type="ECO:0000259" key="2">
    <source>
        <dbReference type="Pfam" id="PF17899"/>
    </source>
</evidence>
<dbReference type="Gene3D" id="2.60.40.3650">
    <property type="match status" value="1"/>
</dbReference>
<evidence type="ECO:0000259" key="1">
    <source>
        <dbReference type="Pfam" id="PF05299"/>
    </source>
</evidence>
<evidence type="ECO:0000313" key="4">
    <source>
        <dbReference type="Proteomes" id="UP001595818"/>
    </source>
</evidence>
<accession>A0ABV9SW82</accession>
<keyword evidence="4" id="KW-1185">Reference proteome</keyword>
<dbReference type="Pfam" id="PF17899">
    <property type="entry name" value="Peptidase_M61_N"/>
    <property type="match status" value="1"/>
</dbReference>
<protein>
    <submittedName>
        <fullName evidence="3">M61 family peptidase</fullName>
    </submittedName>
</protein>
<organism evidence="3 4">
    <name type="scientific">Negadavirga shengliensis</name>
    <dbReference type="NCBI Taxonomy" id="1389218"/>
    <lineage>
        <taxon>Bacteria</taxon>
        <taxon>Pseudomonadati</taxon>
        <taxon>Bacteroidota</taxon>
        <taxon>Cytophagia</taxon>
        <taxon>Cytophagales</taxon>
        <taxon>Cyclobacteriaceae</taxon>
        <taxon>Negadavirga</taxon>
    </lineage>
</organism>
<dbReference type="InterPro" id="IPR027268">
    <property type="entry name" value="Peptidase_M4/M1_CTD_sf"/>
</dbReference>
<proteinExistence type="predicted"/>
<dbReference type="Pfam" id="PF05299">
    <property type="entry name" value="Peptidase_M61"/>
    <property type="match status" value="1"/>
</dbReference>
<dbReference type="EMBL" id="JBHSJJ010000001">
    <property type="protein sequence ID" value="MFC4870652.1"/>
    <property type="molecule type" value="Genomic_DNA"/>
</dbReference>
<name>A0ABV9SW82_9BACT</name>
<dbReference type="InterPro" id="IPR024191">
    <property type="entry name" value="Peptidase_M61"/>
</dbReference>
<sequence length="546" mass="63138">MKYTLFSQNPAAQLLNITLELECRENEAVSMQLPAWRPGRYEMANYAQFIKKLAVFFDSEKIQVQKVTKDNWIFQAKSAGIYSVQYSYYARQMDAGGSWLDPSQMYINFINLTFAIKGREEEEVTVRLQVPEDYKVATALPHIGHRTFLARDFQHLVDTPLIASRDIVHETYLTHGVTFHVWLQGEIHFDLHVLLDHFLAFTQRQIEAFGEFPADEYHFLIHLLPYKHYHGVEHRHSTVITIGPAAQLSEKDLYDELIGVCSHELYHFWNVCRIRPQVLLPYDFSKEAYMDAGLIAEGITTYMGDLFLLKSGYFSLSDYLKELSKMVNREFETSGWQNQSIAASSLDLWLDGYKAGVPDKKVSIYNRGALIALCMDLILIDKGSTLQEVMNAMWRDFGKPEKGYEMTDFERKVFESAKGDPYIPEFFRKFVYGCEDILPVLTSQLKSVGIFIESSPRENPFEGLFGIVHDLKGEIKKIHPESEAYQKLMLGDKIVSYSLTEQHLQTEIIRLEKPMSIQLKRTPVIYYKNFQLNDLGSNPKQKVWVS</sequence>
<dbReference type="Proteomes" id="UP001595818">
    <property type="component" value="Unassembled WGS sequence"/>
</dbReference>
<dbReference type="RefSeq" id="WP_377061368.1">
    <property type="nucleotide sequence ID" value="NZ_JBHSJJ010000001.1"/>
</dbReference>
<dbReference type="Gene3D" id="1.10.390.10">
    <property type="entry name" value="Neutral Protease Domain 2"/>
    <property type="match status" value="1"/>
</dbReference>